<evidence type="ECO:0000313" key="1">
    <source>
        <dbReference type="EMBL" id="QKW95474.1"/>
    </source>
</evidence>
<dbReference type="EMBL" id="MT500540">
    <property type="protein sequence ID" value="QKW95474.1"/>
    <property type="molecule type" value="Genomic_DNA"/>
</dbReference>
<dbReference type="KEGG" id="vg:56166566"/>
<reference evidence="1 2" key="1">
    <citation type="submission" date="2020-05" db="EMBL/GenBank/DDBJ databases">
        <title>Complete Genome Sequence of L. monocytogenes Strain HM00113468 and its Novel Siphoviridae Phage.</title>
        <authorList>
            <person name="Allam M."/>
        </authorList>
    </citation>
    <scope>NUCLEOTIDE SEQUENCE [LARGE SCALE GENOMIC DNA]</scope>
</reference>
<keyword evidence="2" id="KW-1185">Reference proteome</keyword>
<dbReference type="RefSeq" id="YP_009907786.1">
    <property type="nucleotide sequence ID" value="NC_049900.1"/>
</dbReference>
<dbReference type="Proteomes" id="UP000509521">
    <property type="component" value="Segment"/>
</dbReference>
<organism evidence="1 2">
    <name type="scientific">Listeria phage LP-HM00113468</name>
    <dbReference type="NCBI Taxonomy" id="2744802"/>
    <lineage>
        <taxon>Viruses</taxon>
        <taxon>Duplodnaviria</taxon>
        <taxon>Heunggongvirae</taxon>
        <taxon>Uroviricota</taxon>
        <taxon>Caudoviricetes</taxon>
        <taxon>Trabyvirinae</taxon>
        <taxon>Slepowronvirus</taxon>
        <taxon>Slepowronvirus LPHM00113468</taxon>
    </lineage>
</organism>
<name>A0A7D4XYP1_9CAUD</name>
<evidence type="ECO:0000313" key="2">
    <source>
        <dbReference type="Proteomes" id="UP000509521"/>
    </source>
</evidence>
<accession>A0A7D4XYP1</accession>
<dbReference type="GeneID" id="56166566"/>
<evidence type="ECO:0008006" key="3">
    <source>
        <dbReference type="Google" id="ProtNLM"/>
    </source>
</evidence>
<proteinExistence type="predicted"/>
<protein>
    <recommendedName>
        <fullName evidence="3">Phage head-tail adapter protein</fullName>
    </recommendedName>
</protein>
<sequence length="129" mass="14865">MQMKVVNLMKFQFKPQKVQSGDLRTPVVFFEYQPVNGPEPGEIEKVILFECFAEVYKPSMKDLEILHGTGTKEAVTINIRDTKGEYTVSNKHYVEILDYRYLDKRFNVIDVSPDLQSNSFVNVLLGVQT</sequence>